<keyword evidence="3" id="KW-1185">Reference proteome</keyword>
<name>A0A926RT29_9BACL</name>
<gene>
    <name evidence="2" type="ORF">IC620_00235</name>
</gene>
<dbReference type="EMBL" id="JACXAH010000002">
    <property type="protein sequence ID" value="MBD1370787.1"/>
    <property type="molecule type" value="Genomic_DNA"/>
</dbReference>
<dbReference type="AlphaFoldDB" id="A0A926RT29"/>
<evidence type="ECO:0000313" key="2">
    <source>
        <dbReference type="EMBL" id="MBD1370787.1"/>
    </source>
</evidence>
<comment type="caution">
    <text evidence="2">The sequence shown here is derived from an EMBL/GenBank/DDBJ whole genome shotgun (WGS) entry which is preliminary data.</text>
</comment>
<keyword evidence="1" id="KW-0645">Protease</keyword>
<organism evidence="2 3">
    <name type="scientific">Polycladospora coralii</name>
    <dbReference type="NCBI Taxonomy" id="2771432"/>
    <lineage>
        <taxon>Bacteria</taxon>
        <taxon>Bacillati</taxon>
        <taxon>Bacillota</taxon>
        <taxon>Bacilli</taxon>
        <taxon>Bacillales</taxon>
        <taxon>Thermoactinomycetaceae</taxon>
        <taxon>Polycladospora</taxon>
    </lineage>
</organism>
<dbReference type="SUPFAM" id="SSF50494">
    <property type="entry name" value="Trypsin-like serine proteases"/>
    <property type="match status" value="1"/>
</dbReference>
<dbReference type="Proteomes" id="UP000661691">
    <property type="component" value="Unassembled WGS sequence"/>
</dbReference>
<reference evidence="2" key="1">
    <citation type="submission" date="2020-09" db="EMBL/GenBank/DDBJ databases">
        <title>A novel bacterium of genus Hazenella, isolated from South China Sea.</title>
        <authorList>
            <person name="Huang H."/>
            <person name="Mo K."/>
            <person name="Hu Y."/>
        </authorList>
    </citation>
    <scope>NUCLEOTIDE SEQUENCE</scope>
    <source>
        <strain evidence="2">IB182357</strain>
    </source>
</reference>
<evidence type="ECO:0000313" key="3">
    <source>
        <dbReference type="Proteomes" id="UP000661691"/>
    </source>
</evidence>
<evidence type="ECO:0000256" key="1">
    <source>
        <dbReference type="ARBA" id="ARBA00022825"/>
    </source>
</evidence>
<keyword evidence="1" id="KW-0720">Serine protease</keyword>
<sequence length="342" mass="37212">MKKAWENRLLGQAGIFGVGIGALDSRRIASGSAIMIYADRNATMPATGNLETRYRGRLIVVPFRKIQSGRFIARQERFSERFQRRIRPVIAGYSVGNEQSTGTVGVIVTNSTSPSVNLFLLSNNHVLLKDNTGRNVTLQPGRVDGGRAPNDVIGVTGKFIRLERNNFNVLDVCLTNPISDRTLAPLYATVGGVPGHMRNFSIGELFYKVGRTTGRTEGFVEAVDVTLEVSFGEALGNLTFVNQSIIRSQNGAVSLQGDSGSVWLRQEDNFATAVNFAGDESGLFSVSFNIHWALQVLNQTIAQPGGGSGQVKNTAVGSRYTRTRPLTIAEREQIRDALVTFS</sequence>
<dbReference type="InterPro" id="IPR009003">
    <property type="entry name" value="Peptidase_S1_PA"/>
</dbReference>
<evidence type="ECO:0008006" key="4">
    <source>
        <dbReference type="Google" id="ProtNLM"/>
    </source>
</evidence>
<protein>
    <recommendedName>
        <fullName evidence="4">Serine protease</fullName>
    </recommendedName>
</protein>
<dbReference type="GO" id="GO:0008236">
    <property type="term" value="F:serine-type peptidase activity"/>
    <property type="evidence" value="ECO:0007669"/>
    <property type="project" value="UniProtKB-KW"/>
</dbReference>
<dbReference type="RefSeq" id="WP_191139301.1">
    <property type="nucleotide sequence ID" value="NZ_JACXAG020000002.1"/>
</dbReference>
<accession>A0A926RT29</accession>
<proteinExistence type="predicted"/>
<keyword evidence="1" id="KW-0378">Hydrolase</keyword>